<reference evidence="3" key="1">
    <citation type="journal article" date="2014" name="Int. J. Syst. Evol. Microbiol.">
        <title>Complete genome sequence of Corynebacterium casei LMG S-19264T (=DSM 44701T), isolated from a smear-ripened cheese.</title>
        <authorList>
            <consortium name="US DOE Joint Genome Institute (JGI-PGF)"/>
            <person name="Walter F."/>
            <person name="Albersmeier A."/>
            <person name="Kalinowski J."/>
            <person name="Ruckert C."/>
        </authorList>
    </citation>
    <scope>NUCLEOTIDE SEQUENCE</scope>
    <source>
        <strain evidence="3">CGMCC 1.15371</strain>
    </source>
</reference>
<feature type="signal peptide" evidence="2">
    <location>
        <begin position="1"/>
        <end position="25"/>
    </location>
</feature>
<evidence type="ECO:0000313" key="3">
    <source>
        <dbReference type="EMBL" id="GGE55197.1"/>
    </source>
</evidence>
<name>A0A8J3E0X1_9BACL</name>
<keyword evidence="2" id="KW-0732">Signal</keyword>
<reference evidence="3" key="2">
    <citation type="submission" date="2020-09" db="EMBL/GenBank/DDBJ databases">
        <authorList>
            <person name="Sun Q."/>
            <person name="Zhou Y."/>
        </authorList>
    </citation>
    <scope>NUCLEOTIDE SEQUENCE</scope>
    <source>
        <strain evidence="3">CGMCC 1.15371</strain>
    </source>
</reference>
<evidence type="ECO:0000256" key="1">
    <source>
        <dbReference type="SAM" id="Phobius"/>
    </source>
</evidence>
<proteinExistence type="predicted"/>
<keyword evidence="1" id="KW-1133">Transmembrane helix</keyword>
<dbReference type="RefSeq" id="WP_188698528.1">
    <property type="nucleotide sequence ID" value="NZ_BMIR01000029.1"/>
</dbReference>
<keyword evidence="1" id="KW-0472">Membrane</keyword>
<gene>
    <name evidence="3" type="ORF">GCM10011391_37770</name>
</gene>
<dbReference type="AlphaFoldDB" id="A0A8J3E0X1"/>
<protein>
    <submittedName>
        <fullName evidence="3">Uncharacterized protein</fullName>
    </submittedName>
</protein>
<organism evidence="3 4">
    <name type="scientific">Pullulanibacillus camelliae</name>
    <dbReference type="NCBI Taxonomy" id="1707096"/>
    <lineage>
        <taxon>Bacteria</taxon>
        <taxon>Bacillati</taxon>
        <taxon>Bacillota</taxon>
        <taxon>Bacilli</taxon>
        <taxon>Bacillales</taxon>
        <taxon>Sporolactobacillaceae</taxon>
        <taxon>Pullulanibacillus</taxon>
    </lineage>
</organism>
<feature type="transmembrane region" description="Helical" evidence="1">
    <location>
        <begin position="140"/>
        <end position="162"/>
    </location>
</feature>
<dbReference type="Proteomes" id="UP000628775">
    <property type="component" value="Unassembled WGS sequence"/>
</dbReference>
<feature type="chain" id="PRO_5035278304" evidence="2">
    <location>
        <begin position="26"/>
        <end position="185"/>
    </location>
</feature>
<comment type="caution">
    <text evidence="3">The sequence shown here is derived from an EMBL/GenBank/DDBJ whole genome shotgun (WGS) entry which is preliminary data.</text>
</comment>
<keyword evidence="1" id="KW-0812">Transmembrane</keyword>
<evidence type="ECO:0000256" key="2">
    <source>
        <dbReference type="SAM" id="SignalP"/>
    </source>
</evidence>
<dbReference type="EMBL" id="BMIR01000029">
    <property type="protein sequence ID" value="GGE55197.1"/>
    <property type="molecule type" value="Genomic_DNA"/>
</dbReference>
<sequence>MLKKIITALSSLAFIFFLTSGLSHAETLTQGKMFDAFQKQYKDANYDYKNGSLEINDVQTVNLDQPAKVKSGDKEVQINTIQMGMAHFKTVRDSIFFKDYNDYAYYSPENNLILTEADVGSLPQIKSFEKQHTSSVTLELGPIVGLCLLIVIVPLIFAYIWLRFKYNSLDFKLKNGQLGDGAKSH</sequence>
<evidence type="ECO:0000313" key="4">
    <source>
        <dbReference type="Proteomes" id="UP000628775"/>
    </source>
</evidence>
<accession>A0A8J3E0X1</accession>
<keyword evidence="4" id="KW-1185">Reference proteome</keyword>